<feature type="transmembrane region" description="Helical" evidence="1">
    <location>
        <begin position="12"/>
        <end position="31"/>
    </location>
</feature>
<proteinExistence type="predicted"/>
<keyword evidence="1" id="KW-0472">Membrane</keyword>
<organism evidence="2 3">
    <name type="scientific">Ditylenchus destructor</name>
    <dbReference type="NCBI Taxonomy" id="166010"/>
    <lineage>
        <taxon>Eukaryota</taxon>
        <taxon>Metazoa</taxon>
        <taxon>Ecdysozoa</taxon>
        <taxon>Nematoda</taxon>
        <taxon>Chromadorea</taxon>
        <taxon>Rhabditida</taxon>
        <taxon>Tylenchina</taxon>
        <taxon>Tylenchomorpha</taxon>
        <taxon>Sphaerularioidea</taxon>
        <taxon>Anguinidae</taxon>
        <taxon>Anguininae</taxon>
        <taxon>Ditylenchus</taxon>
    </lineage>
</organism>
<evidence type="ECO:0000313" key="3">
    <source>
        <dbReference type="Proteomes" id="UP001201812"/>
    </source>
</evidence>
<feature type="transmembrane region" description="Helical" evidence="1">
    <location>
        <begin position="37"/>
        <end position="63"/>
    </location>
</feature>
<dbReference type="Proteomes" id="UP001201812">
    <property type="component" value="Unassembled WGS sequence"/>
</dbReference>
<feature type="transmembrane region" description="Helical" evidence="1">
    <location>
        <begin position="75"/>
        <end position="97"/>
    </location>
</feature>
<sequence>MAELLTWFTTRLAVLKMLQILSSVIIILFLIEGRTQWGAYTLIFVSAIVLAIVTFLTLIAYFLEMHKRSKLPWELIEIGFNLVATILSVVYTGVLAYDASKMFGGEFNHHRYHPPKNIGYDGWRNRILIITVAEALNAIFYLVSLYRTKTKGIR</sequence>
<evidence type="ECO:0000256" key="1">
    <source>
        <dbReference type="SAM" id="Phobius"/>
    </source>
</evidence>
<accession>A0AAD4NA20</accession>
<keyword evidence="3" id="KW-1185">Reference proteome</keyword>
<dbReference type="EMBL" id="JAKKPZ010000008">
    <property type="protein sequence ID" value="KAI1717924.1"/>
    <property type="molecule type" value="Genomic_DNA"/>
</dbReference>
<evidence type="ECO:0000313" key="2">
    <source>
        <dbReference type="EMBL" id="KAI1717924.1"/>
    </source>
</evidence>
<dbReference type="AlphaFoldDB" id="A0AAD4NA20"/>
<name>A0AAD4NA20_9BILA</name>
<keyword evidence="1" id="KW-0812">Transmembrane</keyword>
<keyword evidence="1" id="KW-1133">Transmembrane helix</keyword>
<gene>
    <name evidence="2" type="ORF">DdX_06333</name>
</gene>
<protein>
    <submittedName>
        <fullName evidence="2">Membrane-associating domain-containing protein</fullName>
    </submittedName>
</protein>
<reference evidence="2" key="1">
    <citation type="submission" date="2022-01" db="EMBL/GenBank/DDBJ databases">
        <title>Genome Sequence Resource for Two Populations of Ditylenchus destructor, the Migratory Endoparasitic Phytonematode.</title>
        <authorList>
            <person name="Zhang H."/>
            <person name="Lin R."/>
            <person name="Xie B."/>
        </authorList>
    </citation>
    <scope>NUCLEOTIDE SEQUENCE</scope>
    <source>
        <strain evidence="2">BazhouSP</strain>
    </source>
</reference>
<feature type="transmembrane region" description="Helical" evidence="1">
    <location>
        <begin position="127"/>
        <end position="146"/>
    </location>
</feature>
<comment type="caution">
    <text evidence="2">The sequence shown here is derived from an EMBL/GenBank/DDBJ whole genome shotgun (WGS) entry which is preliminary data.</text>
</comment>